<dbReference type="InterPro" id="IPR029903">
    <property type="entry name" value="RmlD-like-bd"/>
</dbReference>
<evidence type="ECO:0000313" key="8">
    <source>
        <dbReference type="EMBL" id="GIZ51617.1"/>
    </source>
</evidence>
<protein>
    <recommendedName>
        <fullName evidence="4 6">dTDP-4-dehydrorhamnose reductase</fullName>
        <ecNumber evidence="3 6">1.1.1.133</ecNumber>
    </recommendedName>
</protein>
<evidence type="ECO:0000256" key="4">
    <source>
        <dbReference type="ARBA" id="ARBA00017099"/>
    </source>
</evidence>
<accession>A0ABQ4Q3K1</accession>
<evidence type="ECO:0000256" key="2">
    <source>
        <dbReference type="ARBA" id="ARBA00010944"/>
    </source>
</evidence>
<comment type="cofactor">
    <cofactor evidence="6">
        <name>Mg(2+)</name>
        <dbReference type="ChEBI" id="CHEBI:18420"/>
    </cofactor>
    <text evidence="6">Binds 1 Mg(2+) ion per monomer.</text>
</comment>
<comment type="catalytic activity">
    <reaction evidence="5 6">
        <text>dTDP-beta-L-rhamnose + NADP(+) = dTDP-4-dehydro-beta-L-rhamnose + NADPH + H(+)</text>
        <dbReference type="Rhea" id="RHEA:21796"/>
        <dbReference type="ChEBI" id="CHEBI:15378"/>
        <dbReference type="ChEBI" id="CHEBI:57510"/>
        <dbReference type="ChEBI" id="CHEBI:57783"/>
        <dbReference type="ChEBI" id="CHEBI:58349"/>
        <dbReference type="ChEBI" id="CHEBI:62830"/>
        <dbReference type="EC" id="1.1.1.133"/>
    </reaction>
</comment>
<evidence type="ECO:0000256" key="6">
    <source>
        <dbReference type="RuleBase" id="RU364082"/>
    </source>
</evidence>
<dbReference type="PANTHER" id="PTHR10491:SF4">
    <property type="entry name" value="METHIONINE ADENOSYLTRANSFERASE 2 SUBUNIT BETA"/>
    <property type="match status" value="1"/>
</dbReference>
<dbReference type="InterPro" id="IPR036291">
    <property type="entry name" value="NAD(P)-bd_dom_sf"/>
</dbReference>
<dbReference type="Gene3D" id="3.40.50.720">
    <property type="entry name" value="NAD(P)-binding Rossmann-like Domain"/>
    <property type="match status" value="1"/>
</dbReference>
<organism evidence="8 9">
    <name type="scientific">Noviherbaspirillum aridicola</name>
    <dbReference type="NCBI Taxonomy" id="2849687"/>
    <lineage>
        <taxon>Bacteria</taxon>
        <taxon>Pseudomonadati</taxon>
        <taxon>Pseudomonadota</taxon>
        <taxon>Betaproteobacteria</taxon>
        <taxon>Burkholderiales</taxon>
        <taxon>Oxalobacteraceae</taxon>
        <taxon>Noviherbaspirillum</taxon>
    </lineage>
</organism>
<evidence type="ECO:0000256" key="3">
    <source>
        <dbReference type="ARBA" id="ARBA00012929"/>
    </source>
</evidence>
<dbReference type="NCBIfam" id="TIGR01214">
    <property type="entry name" value="rmlD"/>
    <property type="match status" value="1"/>
</dbReference>
<dbReference type="Gene3D" id="3.90.25.10">
    <property type="entry name" value="UDP-galactose 4-epimerase, domain 1"/>
    <property type="match status" value="1"/>
</dbReference>
<proteinExistence type="inferred from homology"/>
<comment type="pathway">
    <text evidence="1 6">Carbohydrate biosynthesis; dTDP-L-rhamnose biosynthesis.</text>
</comment>
<reference evidence="8 9" key="1">
    <citation type="journal article" date="2022" name="Int. J. Syst. Evol. Microbiol.">
        <title>Noviherbaspirillum aridicola sp. nov., isolated from an arid soil in Pakistan.</title>
        <authorList>
            <person name="Khan I.U."/>
            <person name="Saqib M."/>
            <person name="Amin A."/>
            <person name="Hussain F."/>
            <person name="Li L."/>
            <person name="Liu Y.H."/>
            <person name="Fang B.Z."/>
            <person name="Ahmed I."/>
            <person name="Li W.J."/>
        </authorList>
    </citation>
    <scope>NUCLEOTIDE SEQUENCE [LARGE SCALE GENOMIC DNA]</scope>
    <source>
        <strain evidence="8 9">NCCP-691</strain>
    </source>
</reference>
<comment type="similarity">
    <text evidence="2 6">Belongs to the dTDP-4-dehydrorhamnose reductase family.</text>
</comment>
<dbReference type="EC" id="1.1.1.133" evidence="3 6"/>
<dbReference type="CDD" id="cd05254">
    <property type="entry name" value="dTDP_HR_like_SDR_e"/>
    <property type="match status" value="1"/>
</dbReference>
<name>A0ABQ4Q3K1_9BURK</name>
<evidence type="ECO:0000259" key="7">
    <source>
        <dbReference type="Pfam" id="PF04321"/>
    </source>
</evidence>
<dbReference type="SUPFAM" id="SSF51735">
    <property type="entry name" value="NAD(P)-binding Rossmann-fold domains"/>
    <property type="match status" value="1"/>
</dbReference>
<keyword evidence="9" id="KW-1185">Reference proteome</keyword>
<comment type="caution">
    <text evidence="8">The sequence shown here is derived from an EMBL/GenBank/DDBJ whole genome shotgun (WGS) entry which is preliminary data.</text>
</comment>
<evidence type="ECO:0000313" key="9">
    <source>
        <dbReference type="Proteomes" id="UP000887222"/>
    </source>
</evidence>
<evidence type="ECO:0000256" key="5">
    <source>
        <dbReference type="ARBA" id="ARBA00048200"/>
    </source>
</evidence>
<dbReference type="EMBL" id="BPMK01000006">
    <property type="protein sequence ID" value="GIZ51617.1"/>
    <property type="molecule type" value="Genomic_DNA"/>
</dbReference>
<dbReference type="PANTHER" id="PTHR10491">
    <property type="entry name" value="DTDP-4-DEHYDRORHAMNOSE REDUCTASE"/>
    <property type="match status" value="1"/>
</dbReference>
<dbReference type="RefSeq" id="WP_220807780.1">
    <property type="nucleotide sequence ID" value="NZ_BPMK01000006.1"/>
</dbReference>
<keyword evidence="6" id="KW-0521">NADP</keyword>
<dbReference type="InterPro" id="IPR005913">
    <property type="entry name" value="dTDP_dehydrorham_reduct"/>
</dbReference>
<feature type="domain" description="RmlD-like substrate binding" evidence="7">
    <location>
        <begin position="1"/>
        <end position="290"/>
    </location>
</feature>
<dbReference type="Proteomes" id="UP000887222">
    <property type="component" value="Unassembled WGS sequence"/>
</dbReference>
<sequence length="297" mass="32831">MKILLTGAGGQIGYELLQCLQGRGELLAPGRDRLDLERPDQLRELIRAWRPDVVVNAAAYTAVDQAEREPDAARRVNAAAPAAIGEAARQVGAAVVHFSTDYVFDGRKLSPYEEDDPTGPLNVYGQSKREGEQALLASGARCLLLRTSWVYGLRGRNFLLTVLRLARERDSLRIVADQYGAPTWSRSVAQCCARVLAQAERASDRDEWWALNGGIFHMSAQGRTSWYGFTRSALERMRLPRTPAVHPIASHEYPTPAKRPAYSVLSGARLEQHFGLRMPHWEQSLADCLASGAPDPV</sequence>
<evidence type="ECO:0000256" key="1">
    <source>
        <dbReference type="ARBA" id="ARBA00004781"/>
    </source>
</evidence>
<keyword evidence="6" id="KW-0560">Oxidoreductase</keyword>
<gene>
    <name evidence="8" type="primary">rmlD_1</name>
    <name evidence="8" type="ORF">NCCP691_16310</name>
</gene>
<dbReference type="Pfam" id="PF04321">
    <property type="entry name" value="RmlD_sub_bind"/>
    <property type="match status" value="1"/>
</dbReference>
<comment type="function">
    <text evidence="6">Catalyzes the reduction of dTDP-6-deoxy-L-lyxo-4-hexulose to yield dTDP-L-rhamnose.</text>
</comment>